<dbReference type="PANTHER" id="PTHR47810:SF1">
    <property type="entry name" value="DNA LIGASE B"/>
    <property type="match status" value="1"/>
</dbReference>
<keyword evidence="1" id="KW-0436">Ligase</keyword>
<dbReference type="InterPro" id="IPR016059">
    <property type="entry name" value="DNA_ligase_ATP-dep_CS"/>
</dbReference>
<dbReference type="Gene3D" id="3.30.470.30">
    <property type="entry name" value="DNA ligase/mRNA capping enzyme"/>
    <property type="match status" value="1"/>
</dbReference>
<sequence>MNSLCQLAADWRGDCPPAGILAEEKIDGWRALYLRDHTGTARLYTRNGHRIEGTGHILHQLAEMERAAGELMVFDGEFQIDGALSATKKWCESGWKAGGEAGQFFGFDCLTLSEWRSGGTDRSAIDRKAILKDLAETAQSDAWEWRPGSRGRDDLLPPVVILPDLWCFDAGDVLTEARRVWAQGGEGLMLKDAEAGYQRARVKAWQKVKQGGPWSR</sequence>
<dbReference type="PROSITE" id="PS00333">
    <property type="entry name" value="DNA_LIGASE_A2"/>
    <property type="match status" value="1"/>
</dbReference>
<protein>
    <recommendedName>
        <fullName evidence="5">ATP-dependent DNA ligase family profile domain-containing protein</fullName>
    </recommendedName>
</protein>
<comment type="caution">
    <text evidence="6">The sequence shown here is derived from an EMBL/GenBank/DDBJ whole genome shotgun (WGS) entry which is preliminary data.</text>
</comment>
<dbReference type="InterPro" id="IPR012310">
    <property type="entry name" value="DNA_ligase_ATP-dep_cent"/>
</dbReference>
<accession>A0A845A7K3</accession>
<dbReference type="AlphaFoldDB" id="A0A845A7K3"/>
<evidence type="ECO:0000259" key="5">
    <source>
        <dbReference type="PROSITE" id="PS50160"/>
    </source>
</evidence>
<evidence type="ECO:0000256" key="2">
    <source>
        <dbReference type="ARBA" id="ARBA00022705"/>
    </source>
</evidence>
<name>A0A845A7K3_9SPHN</name>
<dbReference type="Pfam" id="PF01068">
    <property type="entry name" value="DNA_ligase_A_M"/>
    <property type="match status" value="1"/>
</dbReference>
<dbReference type="GO" id="GO:0003910">
    <property type="term" value="F:DNA ligase (ATP) activity"/>
    <property type="evidence" value="ECO:0007669"/>
    <property type="project" value="InterPro"/>
</dbReference>
<dbReference type="PANTHER" id="PTHR47810">
    <property type="entry name" value="DNA LIGASE"/>
    <property type="match status" value="1"/>
</dbReference>
<evidence type="ECO:0000313" key="6">
    <source>
        <dbReference type="EMBL" id="MXP24795.1"/>
    </source>
</evidence>
<evidence type="ECO:0000313" key="7">
    <source>
        <dbReference type="Proteomes" id="UP000460561"/>
    </source>
</evidence>
<reference evidence="6 7" key="1">
    <citation type="submission" date="2019-12" db="EMBL/GenBank/DDBJ databases">
        <title>Genomic-based taxomic classification of the family Erythrobacteraceae.</title>
        <authorList>
            <person name="Xu L."/>
        </authorList>
    </citation>
    <scope>NUCLEOTIDE SEQUENCE [LARGE SCALE GENOMIC DNA]</scope>
    <source>
        <strain evidence="6 7">DSM 18604</strain>
    </source>
</reference>
<keyword evidence="4" id="KW-0234">DNA repair</keyword>
<organism evidence="6 7">
    <name type="scientific">Altericroceibacterium indicum</name>
    <dbReference type="NCBI Taxonomy" id="374177"/>
    <lineage>
        <taxon>Bacteria</taxon>
        <taxon>Pseudomonadati</taxon>
        <taxon>Pseudomonadota</taxon>
        <taxon>Alphaproteobacteria</taxon>
        <taxon>Sphingomonadales</taxon>
        <taxon>Erythrobacteraceae</taxon>
        <taxon>Altericroceibacterium</taxon>
    </lineage>
</organism>
<evidence type="ECO:0000256" key="3">
    <source>
        <dbReference type="ARBA" id="ARBA00022763"/>
    </source>
</evidence>
<dbReference type="GO" id="GO:0006310">
    <property type="term" value="P:DNA recombination"/>
    <property type="evidence" value="ECO:0007669"/>
    <property type="project" value="InterPro"/>
</dbReference>
<dbReference type="InterPro" id="IPR050326">
    <property type="entry name" value="NAD_dep_DNA_ligaseB"/>
</dbReference>
<gene>
    <name evidence="6" type="ORF">GRI39_01880</name>
</gene>
<feature type="domain" description="ATP-dependent DNA ligase family profile" evidence="5">
    <location>
        <begin position="104"/>
        <end position="210"/>
    </location>
</feature>
<proteinExistence type="predicted"/>
<keyword evidence="3" id="KW-0227">DNA damage</keyword>
<dbReference type="RefSeq" id="WP_160737991.1">
    <property type="nucleotide sequence ID" value="NZ_WTYQ01000001.1"/>
</dbReference>
<evidence type="ECO:0000256" key="4">
    <source>
        <dbReference type="ARBA" id="ARBA00023204"/>
    </source>
</evidence>
<dbReference type="GO" id="GO:0006260">
    <property type="term" value="P:DNA replication"/>
    <property type="evidence" value="ECO:0007669"/>
    <property type="project" value="UniProtKB-KW"/>
</dbReference>
<dbReference type="Proteomes" id="UP000460561">
    <property type="component" value="Unassembled WGS sequence"/>
</dbReference>
<dbReference type="PROSITE" id="PS50160">
    <property type="entry name" value="DNA_LIGASE_A3"/>
    <property type="match status" value="1"/>
</dbReference>
<keyword evidence="2" id="KW-0235">DNA replication</keyword>
<evidence type="ECO:0000256" key="1">
    <source>
        <dbReference type="ARBA" id="ARBA00022598"/>
    </source>
</evidence>
<dbReference type="GO" id="GO:0005524">
    <property type="term" value="F:ATP binding"/>
    <property type="evidence" value="ECO:0007669"/>
    <property type="project" value="InterPro"/>
</dbReference>
<dbReference type="EMBL" id="WTYQ01000001">
    <property type="protein sequence ID" value="MXP24795.1"/>
    <property type="molecule type" value="Genomic_DNA"/>
</dbReference>
<dbReference type="OrthoDB" id="7432598at2"/>
<dbReference type="GO" id="GO:0006281">
    <property type="term" value="P:DNA repair"/>
    <property type="evidence" value="ECO:0007669"/>
    <property type="project" value="UniProtKB-KW"/>
</dbReference>
<dbReference type="SUPFAM" id="SSF56091">
    <property type="entry name" value="DNA ligase/mRNA capping enzyme, catalytic domain"/>
    <property type="match status" value="1"/>
</dbReference>
<keyword evidence="7" id="KW-1185">Reference proteome</keyword>